<dbReference type="STRING" id="313596.RB2501_00005"/>
<feature type="domain" description="ThuA-like" evidence="1">
    <location>
        <begin position="111"/>
        <end position="352"/>
    </location>
</feature>
<reference evidence="2 3" key="1">
    <citation type="journal article" date="2009" name="J. Bacteriol.">
        <title>Complete genome sequence of Robiginitalea biformata HTCC2501.</title>
        <authorList>
            <person name="Oh H.M."/>
            <person name="Giovannoni S.J."/>
            <person name="Lee K."/>
            <person name="Ferriera S."/>
            <person name="Johnson J."/>
            <person name="Cho J.C."/>
        </authorList>
    </citation>
    <scope>NUCLEOTIDE SEQUENCE [LARGE SCALE GENOMIC DNA]</scope>
    <source>
        <strain evidence="3">ATCC BAA-864 / HTCC2501 / KCTC 12146</strain>
    </source>
</reference>
<dbReference type="Pfam" id="PF06283">
    <property type="entry name" value="ThuA"/>
    <property type="match status" value="1"/>
</dbReference>
<dbReference type="PANTHER" id="PTHR40469:SF2">
    <property type="entry name" value="GALACTOSE-BINDING DOMAIN-LIKE SUPERFAMILY PROTEIN"/>
    <property type="match status" value="1"/>
</dbReference>
<evidence type="ECO:0000259" key="1">
    <source>
        <dbReference type="Pfam" id="PF06283"/>
    </source>
</evidence>
<dbReference type="AlphaFoldDB" id="A4CQA2"/>
<dbReference type="Gene3D" id="3.40.50.880">
    <property type="match status" value="1"/>
</dbReference>
<dbReference type="HOGENOM" id="CLU_920441_0_0_10"/>
<keyword evidence="2" id="KW-0378">Hydrolase</keyword>
<accession>A4CQA2</accession>
<dbReference type="Proteomes" id="UP000009049">
    <property type="component" value="Chromosome"/>
</dbReference>
<dbReference type="InterPro" id="IPR029010">
    <property type="entry name" value="ThuA-like"/>
</dbReference>
<dbReference type="GO" id="GO:0016787">
    <property type="term" value="F:hydrolase activity"/>
    <property type="evidence" value="ECO:0007669"/>
    <property type="project" value="UniProtKB-KW"/>
</dbReference>
<dbReference type="SUPFAM" id="SSF52317">
    <property type="entry name" value="Class I glutamine amidotransferase-like"/>
    <property type="match status" value="1"/>
</dbReference>
<protein>
    <submittedName>
        <fullName evidence="2">Putative glycosyl hydrolase (Putative secreted protein)</fullName>
    </submittedName>
</protein>
<dbReference type="OrthoDB" id="9816308at2"/>
<gene>
    <name evidence="2" type="ordered locus">RB2501_00005</name>
</gene>
<evidence type="ECO:0000313" key="3">
    <source>
        <dbReference type="Proteomes" id="UP000009049"/>
    </source>
</evidence>
<evidence type="ECO:0000313" key="2">
    <source>
        <dbReference type="EMBL" id="EAR14026.2"/>
    </source>
</evidence>
<proteinExistence type="predicted"/>
<dbReference type="EMBL" id="CP001712">
    <property type="protein sequence ID" value="EAR14026.2"/>
    <property type="molecule type" value="Genomic_DNA"/>
</dbReference>
<keyword evidence="3" id="KW-1185">Reference proteome</keyword>
<sequence>MRFRLRGDSGPEAVLGRRSLLICRCAPNPPKGAPQTPRKVRPNPPGFRILPATRKNPDPMQKFLFLMICLAGCLEATTQDLPPIALTDQWLERIEALAPKSAEGKEDAGRNILVFSLHTGYEHWSIPHTEEVVKLLLSQSGFASSRASKDIAVFEPEVLAGFDAVVLNNTCPERDYRDLFYDVFRKNADMPESLRKSEAARLEKNLMDYVANGGGLVLLHGGTTIQNNSMAFSRMTGGSFDFHPPQQPVSIELAEPDHPLLRPFNGEGFTITDEPYFFKNAYSDKNFRPLLYMDARELYGLEPEYLEDPIRYISWIRAHGRGQIFVCAPTHNAQNFENAEFLEFLLSGIRYAAGSLDVPDAPVKKP</sequence>
<organism evidence="2 3">
    <name type="scientific">Robiginitalea biformata (strain ATCC BAA-864 / DSM 15991 / KCTC 12146 / HTCC2501)</name>
    <dbReference type="NCBI Taxonomy" id="313596"/>
    <lineage>
        <taxon>Bacteria</taxon>
        <taxon>Pseudomonadati</taxon>
        <taxon>Bacteroidota</taxon>
        <taxon>Flavobacteriia</taxon>
        <taxon>Flavobacteriales</taxon>
        <taxon>Flavobacteriaceae</taxon>
        <taxon>Robiginitalea</taxon>
    </lineage>
</organism>
<dbReference type="KEGG" id="rbi:RB2501_00005"/>
<name>A4CQA2_ROBBH</name>
<dbReference type="eggNOG" id="COG3828">
    <property type="taxonomic scope" value="Bacteria"/>
</dbReference>
<dbReference type="PANTHER" id="PTHR40469">
    <property type="entry name" value="SECRETED GLYCOSYL HYDROLASE"/>
    <property type="match status" value="1"/>
</dbReference>
<dbReference type="InterPro" id="IPR029062">
    <property type="entry name" value="Class_I_gatase-like"/>
</dbReference>